<organism evidence="5 6">
    <name type="scientific">Tetracentron sinense</name>
    <name type="common">Spur-leaf</name>
    <dbReference type="NCBI Taxonomy" id="13715"/>
    <lineage>
        <taxon>Eukaryota</taxon>
        <taxon>Viridiplantae</taxon>
        <taxon>Streptophyta</taxon>
        <taxon>Embryophyta</taxon>
        <taxon>Tracheophyta</taxon>
        <taxon>Spermatophyta</taxon>
        <taxon>Magnoliopsida</taxon>
        <taxon>Trochodendrales</taxon>
        <taxon>Trochodendraceae</taxon>
        <taxon>Tetracentron</taxon>
    </lineage>
</organism>
<evidence type="ECO:0000256" key="3">
    <source>
        <dbReference type="ARBA" id="ARBA00022640"/>
    </source>
</evidence>
<reference evidence="5 6" key="1">
    <citation type="submission" date="2020-04" db="EMBL/GenBank/DDBJ databases">
        <title>Plant Genome Project.</title>
        <authorList>
            <person name="Zhang R.-G."/>
        </authorList>
    </citation>
    <scope>NUCLEOTIDE SEQUENCE [LARGE SCALE GENOMIC DNA]</scope>
    <source>
        <strain evidence="5">YNK0</strain>
        <tissue evidence="5">Leaf</tissue>
    </source>
</reference>
<evidence type="ECO:0008006" key="7">
    <source>
        <dbReference type="Google" id="ProtNLM"/>
    </source>
</evidence>
<dbReference type="OMA" id="RNPAWAQ"/>
<evidence type="ECO:0000256" key="2">
    <source>
        <dbReference type="ARBA" id="ARBA00022528"/>
    </source>
</evidence>
<dbReference type="EMBL" id="JABCRI010000008">
    <property type="protein sequence ID" value="KAF8402163.1"/>
    <property type="molecule type" value="Genomic_DNA"/>
</dbReference>
<sequence>MQFPKFKKTELSSDPKQAKPSLQQTFINIQNHCSGFLQQISKSLPQQQHHQPNFPLFNPNPSALKTHVEFALLNLGNQAKQAFQGDISGFGSGSSSRRNPAWAQISEQRDTPVDSVHRFDLAMSTESIEERLAGVPVYALSNSAEEFVLVSGVKTGKSLGLFCFKREDADALLEQMKSMDPGMRRGSRVVTVALNKVFQLKVDGVAFRLIPDPSQIKHAVKVSDFL</sequence>
<comment type="caution">
    <text evidence="5">The sequence shown here is derived from an EMBL/GenBank/DDBJ whole genome shotgun (WGS) entry which is preliminary data.</text>
</comment>
<comment type="subcellular location">
    <subcellularLocation>
        <location evidence="1">Plastid</location>
        <location evidence="1">Chloroplast</location>
    </subcellularLocation>
</comment>
<feature type="region of interest" description="Disordered" evidence="4">
    <location>
        <begin position="90"/>
        <end position="109"/>
    </location>
</feature>
<dbReference type="Gene3D" id="3.40.1350.100">
    <property type="match status" value="1"/>
</dbReference>
<dbReference type="PANTHER" id="PTHR33926">
    <property type="entry name" value="PROTEIN TIC 22, CHLOROPLASTIC"/>
    <property type="match status" value="1"/>
</dbReference>
<dbReference type="GO" id="GO:0015031">
    <property type="term" value="P:protein transport"/>
    <property type="evidence" value="ECO:0007669"/>
    <property type="project" value="InterPro"/>
</dbReference>
<name>A0A835DG66_TETSI</name>
<dbReference type="GO" id="GO:0009507">
    <property type="term" value="C:chloroplast"/>
    <property type="evidence" value="ECO:0007669"/>
    <property type="project" value="UniProtKB-SubCell"/>
</dbReference>
<dbReference type="Proteomes" id="UP000655225">
    <property type="component" value="Unassembled WGS sequence"/>
</dbReference>
<proteinExistence type="predicted"/>
<keyword evidence="2" id="KW-0150">Chloroplast</keyword>
<evidence type="ECO:0000313" key="6">
    <source>
        <dbReference type="Proteomes" id="UP000655225"/>
    </source>
</evidence>
<keyword evidence="6" id="KW-1185">Reference proteome</keyword>
<protein>
    <recommendedName>
        <fullName evidence="7">Protein TIC 22-like, chloroplastic</fullName>
    </recommendedName>
</protein>
<evidence type="ECO:0000313" key="5">
    <source>
        <dbReference type="EMBL" id="KAF8402163.1"/>
    </source>
</evidence>
<evidence type="ECO:0000256" key="1">
    <source>
        <dbReference type="ARBA" id="ARBA00004229"/>
    </source>
</evidence>
<dbReference type="InterPro" id="IPR007378">
    <property type="entry name" value="Tic22-like"/>
</dbReference>
<accession>A0A835DG66</accession>
<dbReference type="OrthoDB" id="196308at2759"/>
<gene>
    <name evidence="5" type="ORF">HHK36_013115</name>
</gene>
<evidence type="ECO:0000256" key="4">
    <source>
        <dbReference type="SAM" id="MobiDB-lite"/>
    </source>
</evidence>
<dbReference type="PANTHER" id="PTHR33926:SF1">
    <property type="entry name" value="PROTEIN TIC 22-LIKE, CHLOROPLASTIC"/>
    <property type="match status" value="1"/>
</dbReference>
<dbReference type="Pfam" id="PF04278">
    <property type="entry name" value="Tic22"/>
    <property type="match status" value="1"/>
</dbReference>
<keyword evidence="3" id="KW-0934">Plastid</keyword>
<dbReference type="AlphaFoldDB" id="A0A835DG66"/>